<evidence type="ECO:0000256" key="1">
    <source>
        <dbReference type="ARBA" id="ARBA00001968"/>
    </source>
</evidence>
<organism evidence="9 10">
    <name type="scientific">Loxostege sticticalis</name>
    <name type="common">Beet webworm moth</name>
    <dbReference type="NCBI Taxonomy" id="481309"/>
    <lineage>
        <taxon>Eukaryota</taxon>
        <taxon>Metazoa</taxon>
        <taxon>Ecdysozoa</taxon>
        <taxon>Arthropoda</taxon>
        <taxon>Hexapoda</taxon>
        <taxon>Insecta</taxon>
        <taxon>Pterygota</taxon>
        <taxon>Neoptera</taxon>
        <taxon>Endopterygota</taxon>
        <taxon>Lepidoptera</taxon>
        <taxon>Glossata</taxon>
        <taxon>Ditrysia</taxon>
        <taxon>Pyraloidea</taxon>
        <taxon>Crambidae</taxon>
        <taxon>Pyraustinae</taxon>
        <taxon>Loxostege</taxon>
    </lineage>
</organism>
<dbReference type="AlphaFoldDB" id="A0ABD0TBL8"/>
<comment type="cofactor">
    <cofactor evidence="1">
        <name>a divalent metal cation</name>
        <dbReference type="ChEBI" id="CHEBI:60240"/>
    </cofactor>
</comment>
<keyword evidence="7" id="KW-0539">Nucleus</keyword>
<comment type="caution">
    <text evidence="9">The sequence shown here is derived from an EMBL/GenBank/DDBJ whole genome shotgun (WGS) entry which is preliminary data.</text>
</comment>
<dbReference type="EMBL" id="JBEDNZ010000007">
    <property type="protein sequence ID" value="KAL0840741.1"/>
    <property type="molecule type" value="Genomic_DNA"/>
</dbReference>
<dbReference type="GO" id="GO:0005634">
    <property type="term" value="C:nucleus"/>
    <property type="evidence" value="ECO:0007669"/>
    <property type="project" value="UniProtKB-SubCell"/>
</dbReference>
<evidence type="ECO:0000259" key="8">
    <source>
        <dbReference type="Pfam" id="PF13359"/>
    </source>
</evidence>
<protein>
    <recommendedName>
        <fullName evidence="8">DDE Tnp4 domain-containing protein</fullName>
    </recommendedName>
</protein>
<keyword evidence="4" id="KW-0540">Nuclease</keyword>
<evidence type="ECO:0000313" key="10">
    <source>
        <dbReference type="Proteomes" id="UP001549921"/>
    </source>
</evidence>
<comment type="similarity">
    <text evidence="3">Belongs to the HARBI1 family.</text>
</comment>
<feature type="domain" description="DDE Tnp4" evidence="8">
    <location>
        <begin position="156"/>
        <end position="319"/>
    </location>
</feature>
<sequence>MCTRKQQIAIALSFIASEYLFKPKRRHRMWVKKWLLEKEKYSDIRLLRDLACDEPDDFRNYLRMDVSTFNELLKMKLQRLTVTLRFLATGRSYECLKFSYGISPQSLGRIIPETCAVIFNVLKKNFFTFPTSEREWLDIGKMFDERWQFPNCGGAIDGKHIRITCPADTGALYYNYKNFYSVVLMAIVNANYEFIFADVGKNGRNSDGGVFEYTSFWRMLTNDELHIPKREDNVEKMNYVFLADDAFPAHEHILKRFSQDESVSNVMNERYNARHSRARNVVENAFGIINSRFRVLNSPMNIKVENVNKVVLAICALHNYLCRQSKFYLSPQTVDSIDKRTGEIRHTAEWRYEENVPQLVELQNVNRGRPPLLPRENRDRYVSYFSNKGRLPWQN</sequence>
<dbReference type="Proteomes" id="UP001549921">
    <property type="component" value="Unassembled WGS sequence"/>
</dbReference>
<evidence type="ECO:0000256" key="5">
    <source>
        <dbReference type="ARBA" id="ARBA00022723"/>
    </source>
</evidence>
<evidence type="ECO:0000256" key="3">
    <source>
        <dbReference type="ARBA" id="ARBA00006958"/>
    </source>
</evidence>
<gene>
    <name evidence="9" type="ORF">ABMA28_015929</name>
</gene>
<reference evidence="9 10" key="1">
    <citation type="submission" date="2024-06" db="EMBL/GenBank/DDBJ databases">
        <title>A chromosome-level genome assembly of beet webworm, Loxostege sticticalis.</title>
        <authorList>
            <person name="Zhang Y."/>
        </authorList>
    </citation>
    <scope>NUCLEOTIDE SEQUENCE [LARGE SCALE GENOMIC DNA]</scope>
    <source>
        <strain evidence="9">AQ028</strain>
        <tissue evidence="9">Male pupae</tissue>
    </source>
</reference>
<accession>A0ABD0TBL8</accession>
<evidence type="ECO:0000256" key="4">
    <source>
        <dbReference type="ARBA" id="ARBA00022722"/>
    </source>
</evidence>
<dbReference type="InterPro" id="IPR045249">
    <property type="entry name" value="HARBI1-like"/>
</dbReference>
<evidence type="ECO:0000256" key="7">
    <source>
        <dbReference type="ARBA" id="ARBA00023242"/>
    </source>
</evidence>
<dbReference type="Pfam" id="PF13359">
    <property type="entry name" value="DDE_Tnp_4"/>
    <property type="match status" value="1"/>
</dbReference>
<proteinExistence type="inferred from homology"/>
<name>A0ABD0TBL8_LOXSC</name>
<dbReference type="GO" id="GO:0046872">
    <property type="term" value="F:metal ion binding"/>
    <property type="evidence" value="ECO:0007669"/>
    <property type="project" value="UniProtKB-KW"/>
</dbReference>
<dbReference type="GO" id="GO:0004518">
    <property type="term" value="F:nuclease activity"/>
    <property type="evidence" value="ECO:0007669"/>
    <property type="project" value="UniProtKB-KW"/>
</dbReference>
<evidence type="ECO:0000313" key="9">
    <source>
        <dbReference type="EMBL" id="KAL0840741.1"/>
    </source>
</evidence>
<comment type="subcellular location">
    <subcellularLocation>
        <location evidence="2">Nucleus</location>
    </subcellularLocation>
</comment>
<evidence type="ECO:0000256" key="2">
    <source>
        <dbReference type="ARBA" id="ARBA00004123"/>
    </source>
</evidence>
<keyword evidence="6" id="KW-0378">Hydrolase</keyword>
<dbReference type="GO" id="GO:0016787">
    <property type="term" value="F:hydrolase activity"/>
    <property type="evidence" value="ECO:0007669"/>
    <property type="project" value="UniProtKB-KW"/>
</dbReference>
<dbReference type="InterPro" id="IPR027806">
    <property type="entry name" value="HARBI1_dom"/>
</dbReference>
<dbReference type="PANTHER" id="PTHR22930:SF284">
    <property type="entry name" value="DDE TNP4 DOMAIN-CONTAINING PROTEIN"/>
    <property type="match status" value="1"/>
</dbReference>
<keyword evidence="5" id="KW-0479">Metal-binding</keyword>
<dbReference type="PANTHER" id="PTHR22930">
    <property type="match status" value="1"/>
</dbReference>
<evidence type="ECO:0000256" key="6">
    <source>
        <dbReference type="ARBA" id="ARBA00022801"/>
    </source>
</evidence>